<evidence type="ECO:0000256" key="1">
    <source>
        <dbReference type="ARBA" id="ARBA00004418"/>
    </source>
</evidence>
<evidence type="ECO:0000256" key="9">
    <source>
        <dbReference type="ARBA" id="ARBA00023186"/>
    </source>
</evidence>
<comment type="similarity">
    <text evidence="2 10">Belongs to the LolA family.</text>
</comment>
<dbReference type="GO" id="GO:0042597">
    <property type="term" value="C:periplasmic space"/>
    <property type="evidence" value="ECO:0007669"/>
    <property type="project" value="UniProtKB-SubCell"/>
</dbReference>
<keyword evidence="12" id="KW-1185">Reference proteome</keyword>
<proteinExistence type="inferred from homology"/>
<keyword evidence="6 10" id="KW-0732">Signal</keyword>
<evidence type="ECO:0000256" key="4">
    <source>
        <dbReference type="ARBA" id="ARBA00014035"/>
    </source>
</evidence>
<dbReference type="PROSITE" id="PS51318">
    <property type="entry name" value="TAT"/>
    <property type="match status" value="1"/>
</dbReference>
<evidence type="ECO:0000256" key="7">
    <source>
        <dbReference type="ARBA" id="ARBA00022764"/>
    </source>
</evidence>
<keyword evidence="7 10" id="KW-0574">Periplasm</keyword>
<dbReference type="AlphaFoldDB" id="A0A4R6U6Y0"/>
<protein>
    <recommendedName>
        <fullName evidence="4 10">Outer-membrane lipoprotein carrier protein</fullName>
    </recommendedName>
</protein>
<comment type="caution">
    <text evidence="11">The sequence shown here is derived from an EMBL/GenBank/DDBJ whole genome shotgun (WGS) entry which is preliminary data.</text>
</comment>
<sequence length="216" mass="23804" precursor="true">MNPRRLFLATITLAALSVGLPAHADALGELQAFLKNVRQGKATFTQTVTSPLRQGETAPRVQTSSGVFEFQRPDRFRFQYSRPFEQTIVADGQTLWLYDPDLQQVTIRPQAEALAQTPAALIASAADVRALQDTFELSNAPDADGLRWVQALPKAKDGQIQSIRIGFQQGRLAALDILDSFGQRSQIRFGPMDTQTAFGPGHFRFQPPPGADVIRQ</sequence>
<dbReference type="Gene3D" id="2.50.20.10">
    <property type="entry name" value="Lipoprotein localisation LolA/LolB/LppX"/>
    <property type="match status" value="1"/>
</dbReference>
<dbReference type="SUPFAM" id="SSF89392">
    <property type="entry name" value="Prokaryotic lipoproteins and lipoprotein localization factors"/>
    <property type="match status" value="1"/>
</dbReference>
<name>A0A4R6U6Y0_9BURK</name>
<feature type="chain" id="PRO_5021051615" description="Outer-membrane lipoprotein carrier protein" evidence="10">
    <location>
        <begin position="25"/>
        <end position="216"/>
    </location>
</feature>
<evidence type="ECO:0000256" key="2">
    <source>
        <dbReference type="ARBA" id="ARBA00007615"/>
    </source>
</evidence>
<dbReference type="GO" id="GO:0044874">
    <property type="term" value="P:lipoprotein localization to outer membrane"/>
    <property type="evidence" value="ECO:0007669"/>
    <property type="project" value="UniProtKB-UniRule"/>
</dbReference>
<evidence type="ECO:0000256" key="3">
    <source>
        <dbReference type="ARBA" id="ARBA00011245"/>
    </source>
</evidence>
<dbReference type="PANTHER" id="PTHR35869">
    <property type="entry name" value="OUTER-MEMBRANE LIPOPROTEIN CARRIER PROTEIN"/>
    <property type="match status" value="1"/>
</dbReference>
<gene>
    <name evidence="10" type="primary">lolA</name>
    <name evidence="11" type="ORF">DFR43_11524</name>
</gene>
<comment type="subcellular location">
    <subcellularLocation>
        <location evidence="1 10">Periplasm</location>
    </subcellularLocation>
</comment>
<dbReference type="InterPro" id="IPR029046">
    <property type="entry name" value="LolA/LolB/LppX"/>
</dbReference>
<keyword evidence="11" id="KW-0449">Lipoprotein</keyword>
<dbReference type="InterPro" id="IPR004564">
    <property type="entry name" value="OM_lipoprot_carrier_LolA-like"/>
</dbReference>
<evidence type="ECO:0000256" key="10">
    <source>
        <dbReference type="HAMAP-Rule" id="MF_00240"/>
    </source>
</evidence>
<comment type="function">
    <text evidence="10">Participates in the translocation of lipoproteins from the inner membrane to the outer membrane. Only forms a complex with a lipoprotein if the residue after the N-terminal Cys is not an aspartate (The Asp acts as a targeting signal to indicate that the lipoprotein should stay in the inner membrane).</text>
</comment>
<keyword evidence="8 10" id="KW-0653">Protein transport</keyword>
<comment type="subunit">
    <text evidence="3 10">Monomer.</text>
</comment>
<dbReference type="InterPro" id="IPR006311">
    <property type="entry name" value="TAT_signal"/>
</dbReference>
<dbReference type="NCBIfam" id="TIGR00547">
    <property type="entry name" value="lolA"/>
    <property type="match status" value="1"/>
</dbReference>
<organism evidence="11 12">
    <name type="scientific">Tepidicella xavieri</name>
    <dbReference type="NCBI Taxonomy" id="360241"/>
    <lineage>
        <taxon>Bacteria</taxon>
        <taxon>Pseudomonadati</taxon>
        <taxon>Pseudomonadota</taxon>
        <taxon>Betaproteobacteria</taxon>
        <taxon>Burkholderiales</taxon>
        <taxon>Tepidicella</taxon>
    </lineage>
</organism>
<dbReference type="HAMAP" id="MF_00240">
    <property type="entry name" value="LolA"/>
    <property type="match status" value="1"/>
</dbReference>
<dbReference type="Pfam" id="PF03548">
    <property type="entry name" value="LolA"/>
    <property type="match status" value="1"/>
</dbReference>
<evidence type="ECO:0000313" key="12">
    <source>
        <dbReference type="Proteomes" id="UP000295510"/>
    </source>
</evidence>
<accession>A0A4R6U6Y0</accession>
<dbReference type="EMBL" id="SNYL01000015">
    <property type="protein sequence ID" value="TDQ40633.1"/>
    <property type="molecule type" value="Genomic_DNA"/>
</dbReference>
<evidence type="ECO:0000256" key="8">
    <source>
        <dbReference type="ARBA" id="ARBA00022927"/>
    </source>
</evidence>
<reference evidence="11 12" key="1">
    <citation type="submission" date="2019-03" db="EMBL/GenBank/DDBJ databases">
        <title>Genomic Encyclopedia of Type Strains, Phase IV (KMG-IV): sequencing the most valuable type-strain genomes for metagenomic binning, comparative biology and taxonomic classification.</title>
        <authorList>
            <person name="Goeker M."/>
        </authorList>
    </citation>
    <scope>NUCLEOTIDE SEQUENCE [LARGE SCALE GENOMIC DNA]</scope>
    <source>
        <strain evidence="11 12">DSM 19605</strain>
    </source>
</reference>
<dbReference type="OrthoDB" id="9787361at2"/>
<dbReference type="Proteomes" id="UP000295510">
    <property type="component" value="Unassembled WGS sequence"/>
</dbReference>
<dbReference type="InterPro" id="IPR018323">
    <property type="entry name" value="OM_lipoprot_carrier_LolA_Pbac"/>
</dbReference>
<keyword evidence="9 10" id="KW-0143">Chaperone</keyword>
<dbReference type="GO" id="GO:0042953">
    <property type="term" value="P:lipoprotein transport"/>
    <property type="evidence" value="ECO:0007669"/>
    <property type="project" value="InterPro"/>
</dbReference>
<dbReference type="CDD" id="cd16325">
    <property type="entry name" value="LolA"/>
    <property type="match status" value="1"/>
</dbReference>
<keyword evidence="5 10" id="KW-0813">Transport</keyword>
<dbReference type="RefSeq" id="WP_133598752.1">
    <property type="nucleotide sequence ID" value="NZ_SNYL01000015.1"/>
</dbReference>
<evidence type="ECO:0000256" key="5">
    <source>
        <dbReference type="ARBA" id="ARBA00022448"/>
    </source>
</evidence>
<evidence type="ECO:0000313" key="11">
    <source>
        <dbReference type="EMBL" id="TDQ40633.1"/>
    </source>
</evidence>
<evidence type="ECO:0000256" key="6">
    <source>
        <dbReference type="ARBA" id="ARBA00022729"/>
    </source>
</evidence>
<feature type="signal peptide" evidence="10">
    <location>
        <begin position="1"/>
        <end position="24"/>
    </location>
</feature>
<dbReference type="PANTHER" id="PTHR35869:SF1">
    <property type="entry name" value="OUTER-MEMBRANE LIPOPROTEIN CARRIER PROTEIN"/>
    <property type="match status" value="1"/>
</dbReference>